<keyword evidence="4" id="KW-1185">Reference proteome</keyword>
<protein>
    <submittedName>
        <fullName evidence="3">Uncharacterized protein</fullName>
    </submittedName>
</protein>
<feature type="region of interest" description="Disordered" evidence="2">
    <location>
        <begin position="103"/>
        <end position="137"/>
    </location>
</feature>
<reference evidence="3" key="1">
    <citation type="submission" date="2022-06" db="EMBL/GenBank/DDBJ databases">
        <title>Genome sequence of Phormidium yuhuli AB48 isolated from an industrial photobioreactor environment.</title>
        <authorList>
            <person name="Qiu Y."/>
            <person name="Noonan A.J.C."/>
            <person name="Dofher K."/>
            <person name="Koch M."/>
            <person name="Kieft B."/>
            <person name="Lin X."/>
            <person name="Ziels R.M."/>
            <person name="Hallam S.J."/>
        </authorList>
    </citation>
    <scope>NUCLEOTIDE SEQUENCE</scope>
    <source>
        <strain evidence="3">AB48</strain>
    </source>
</reference>
<gene>
    <name evidence="3" type="ORF">NEA10_01065</name>
</gene>
<feature type="coiled-coil region" evidence="1">
    <location>
        <begin position="5"/>
        <end position="32"/>
    </location>
</feature>
<sequence>MTGSTERLYQTLERLRGELSQLSHQFEDTYREYITALANAVRHQLILATYHLCTQGYPEAFLALSFSQRQGLQLRVRQLAKQAEPMMLQGLYRATVEVLQEARAVTESSQATSEPATDSPDDDEESEESEELGPLSRSDQAALEAFAEEFELPDDLFARVGISGVTSDTEDGDEVPFLETESPDAKAQDLIDLEDMDSLPSLSDYDPMTPELIASWQRTVEENIARVLSQLSQRVNRLLQSRTILPATVPPKLVQAATQVDAMADGASNVPNLLKLLVETEAGDESRSQVAQLLAVRLRLADIEFADPTLKTWRDRLRKLSSQLVSLGRTYQDKQRQRAVIEAESAWRSSWFEEED</sequence>
<evidence type="ECO:0000256" key="2">
    <source>
        <dbReference type="SAM" id="MobiDB-lite"/>
    </source>
</evidence>
<accession>A0ABY5AQ61</accession>
<name>A0ABY5AQ61_9CYAN</name>
<evidence type="ECO:0000256" key="1">
    <source>
        <dbReference type="SAM" id="Coils"/>
    </source>
</evidence>
<dbReference type="Proteomes" id="UP001056708">
    <property type="component" value="Chromosome"/>
</dbReference>
<evidence type="ECO:0000313" key="3">
    <source>
        <dbReference type="EMBL" id="USR91364.1"/>
    </source>
</evidence>
<proteinExistence type="predicted"/>
<organism evidence="3 4">
    <name type="scientific">Phormidium yuhuli AB48</name>
    <dbReference type="NCBI Taxonomy" id="2940671"/>
    <lineage>
        <taxon>Bacteria</taxon>
        <taxon>Bacillati</taxon>
        <taxon>Cyanobacteriota</taxon>
        <taxon>Cyanophyceae</taxon>
        <taxon>Oscillatoriophycideae</taxon>
        <taxon>Oscillatoriales</taxon>
        <taxon>Oscillatoriaceae</taxon>
        <taxon>Phormidium</taxon>
        <taxon>Phormidium yuhuli</taxon>
    </lineage>
</organism>
<dbReference type="RefSeq" id="WP_252663389.1">
    <property type="nucleotide sequence ID" value="NZ_CP098611.1"/>
</dbReference>
<feature type="compositionally biased region" description="Acidic residues" evidence="2">
    <location>
        <begin position="119"/>
        <end position="131"/>
    </location>
</feature>
<keyword evidence="1" id="KW-0175">Coiled coil</keyword>
<evidence type="ECO:0000313" key="4">
    <source>
        <dbReference type="Proteomes" id="UP001056708"/>
    </source>
</evidence>
<dbReference type="EMBL" id="CP098611">
    <property type="protein sequence ID" value="USR91364.1"/>
    <property type="molecule type" value="Genomic_DNA"/>
</dbReference>